<dbReference type="Pfam" id="PF02787">
    <property type="entry name" value="CPSase_L_D3"/>
    <property type="match status" value="1"/>
</dbReference>
<dbReference type="SUPFAM" id="SSF52440">
    <property type="entry name" value="PreATP-grasp domain"/>
    <property type="match status" value="1"/>
</dbReference>
<dbReference type="Gene3D" id="1.10.1030.10">
    <property type="entry name" value="Carbamoyl-phosphate synthetase, large subunit oligomerisation domain"/>
    <property type="match status" value="1"/>
</dbReference>
<dbReference type="InterPro" id="IPR058047">
    <property type="entry name" value="CPSase_preATP-grasp"/>
</dbReference>
<dbReference type="EMBL" id="UINC01013677">
    <property type="protein sequence ID" value="SVA58931.1"/>
    <property type="molecule type" value="Genomic_DNA"/>
</dbReference>
<dbReference type="NCBIfam" id="NF003671">
    <property type="entry name" value="PRK05294.1"/>
    <property type="match status" value="1"/>
</dbReference>
<dbReference type="GO" id="GO:0006541">
    <property type="term" value="P:glutamine metabolic process"/>
    <property type="evidence" value="ECO:0007669"/>
    <property type="project" value="TreeGrafter"/>
</dbReference>
<evidence type="ECO:0000256" key="6">
    <source>
        <dbReference type="ARBA" id="ARBA00022605"/>
    </source>
</evidence>
<dbReference type="Gene3D" id="3.30.470.20">
    <property type="entry name" value="ATP-grasp fold, B domain"/>
    <property type="match status" value="1"/>
</dbReference>
<keyword evidence="6" id="KW-0028">Amino-acid biosynthesis</keyword>
<dbReference type="Gene3D" id="3.40.50.20">
    <property type="match status" value="1"/>
</dbReference>
<evidence type="ECO:0000256" key="8">
    <source>
        <dbReference type="ARBA" id="ARBA00022737"/>
    </source>
</evidence>
<keyword evidence="4" id="KW-0055">Arginine biosynthesis</keyword>
<dbReference type="FunFam" id="3.40.50.20:FF:000001">
    <property type="entry name" value="Carbamoyl-phosphate synthase large chain"/>
    <property type="match status" value="1"/>
</dbReference>
<keyword evidence="10" id="KW-0067">ATP-binding</keyword>
<dbReference type="FunFam" id="3.30.470.20:FF:000001">
    <property type="entry name" value="Carbamoyl-phosphate synthase large chain"/>
    <property type="match status" value="1"/>
</dbReference>
<dbReference type="GO" id="GO:0005524">
    <property type="term" value="F:ATP binding"/>
    <property type="evidence" value="ECO:0007669"/>
    <property type="project" value="UniProtKB-KW"/>
</dbReference>
<dbReference type="InterPro" id="IPR005479">
    <property type="entry name" value="CPAse_ATP-bd"/>
</dbReference>
<dbReference type="PANTHER" id="PTHR11405:SF53">
    <property type="entry name" value="CARBAMOYL-PHOSPHATE SYNTHASE [AMMONIA], MITOCHONDRIAL"/>
    <property type="match status" value="1"/>
</dbReference>
<dbReference type="GO" id="GO:0005737">
    <property type="term" value="C:cytoplasm"/>
    <property type="evidence" value="ECO:0007669"/>
    <property type="project" value="TreeGrafter"/>
</dbReference>
<evidence type="ECO:0000313" key="16">
    <source>
        <dbReference type="EMBL" id="SVA58931.1"/>
    </source>
</evidence>
<dbReference type="InterPro" id="IPR005480">
    <property type="entry name" value="CPSase_lsu_oligo"/>
</dbReference>
<dbReference type="InterPro" id="IPR016185">
    <property type="entry name" value="PreATP-grasp_dom_sf"/>
</dbReference>
<dbReference type="GO" id="GO:0006526">
    <property type="term" value="P:L-arginine biosynthetic process"/>
    <property type="evidence" value="ECO:0007669"/>
    <property type="project" value="UniProtKB-KW"/>
</dbReference>
<evidence type="ECO:0000256" key="14">
    <source>
        <dbReference type="ARBA" id="ARBA00047359"/>
    </source>
</evidence>
<keyword evidence="9" id="KW-0547">Nucleotide-binding</keyword>
<dbReference type="SUPFAM" id="SSF48108">
    <property type="entry name" value="Carbamoyl phosphate synthetase, large subunit connection domain"/>
    <property type="match status" value="1"/>
</dbReference>
<dbReference type="GO" id="GO:0004087">
    <property type="term" value="F:carbamoyl-phosphate synthase (ammonia) activity"/>
    <property type="evidence" value="ECO:0007669"/>
    <property type="project" value="UniProtKB-EC"/>
</dbReference>
<sequence>MPKNESLKKILVLGSGAIKIGEAGEFDYSGSQCLKAIHEDGLKSVLINPNIATIQTDTRFADKVYLQPVTPKYVESVIESERPDSIMLSYGGQTALNCGVKLDEMGILQKYDVKVLGTQIPGIMATEDRQKFKDNMQKCGVPVLKSKTVHTFEDAKKVAEELGYPVIVRVAYTLGGKGGGVAHNEIELHEIAERGIAASLVGQILVEEYIGHWKQIEYEVMQDYGGNNVIVCNMENVLSMKVHTGDNIVVAPSQTINNHEYHTLRSAAIRATKHVGIVGECNIQYALDSDSDRYVAIEINPRLSRSSALASKATGYPLAYMSAKIGLGYSLPELVNRITKSTTACFEPALDYIVCKHPRWDFEKFELVNRKLGVTMKSVGEVMAVGRTFEESLQKAIRMLDIGKDGLVLNRENGQKFDVEDIEDHLQHHDDFILYFVAAALKKGITVQKIYDLSSIDPWFIEKIKNIVETEEKLKQNELEKPLLQEAKKLGFSDNQIARAKDMQSAEVRKIRKDYNIVPSVKQIDTLAAEWPAKT</sequence>
<evidence type="ECO:0000256" key="5">
    <source>
        <dbReference type="ARBA" id="ARBA00022598"/>
    </source>
</evidence>
<keyword evidence="11" id="KW-0460">Magnesium</keyword>
<keyword evidence="7" id="KW-0479">Metal-binding</keyword>
<dbReference type="PROSITE" id="PS50975">
    <property type="entry name" value="ATP_GRASP"/>
    <property type="match status" value="1"/>
</dbReference>
<feature type="non-terminal residue" evidence="16">
    <location>
        <position position="535"/>
    </location>
</feature>
<dbReference type="GO" id="GO:0006221">
    <property type="term" value="P:pyrimidine nucleotide biosynthetic process"/>
    <property type="evidence" value="ECO:0007669"/>
    <property type="project" value="UniProtKB-KW"/>
</dbReference>
<dbReference type="GO" id="GO:0046872">
    <property type="term" value="F:metal ion binding"/>
    <property type="evidence" value="ECO:0007669"/>
    <property type="project" value="UniProtKB-KW"/>
</dbReference>
<accession>A0A381X359</accession>
<proteinExistence type="inferred from homology"/>
<evidence type="ECO:0000259" key="15">
    <source>
        <dbReference type="PROSITE" id="PS50975"/>
    </source>
</evidence>
<dbReference type="GO" id="GO:0004088">
    <property type="term" value="F:carbamoyl-phosphate synthase (glutamine-hydrolyzing) activity"/>
    <property type="evidence" value="ECO:0007669"/>
    <property type="project" value="TreeGrafter"/>
</dbReference>
<dbReference type="PRINTS" id="PR00098">
    <property type="entry name" value="CPSASE"/>
</dbReference>
<evidence type="ECO:0000256" key="13">
    <source>
        <dbReference type="ARBA" id="ARBA00023211"/>
    </source>
</evidence>
<evidence type="ECO:0000256" key="11">
    <source>
        <dbReference type="ARBA" id="ARBA00022842"/>
    </source>
</evidence>
<evidence type="ECO:0000256" key="1">
    <source>
        <dbReference type="ARBA" id="ARBA00001936"/>
    </source>
</evidence>
<evidence type="ECO:0000256" key="10">
    <source>
        <dbReference type="ARBA" id="ARBA00022840"/>
    </source>
</evidence>
<dbReference type="PANTHER" id="PTHR11405">
    <property type="entry name" value="CARBAMOYLTRANSFERASE FAMILY MEMBER"/>
    <property type="match status" value="1"/>
</dbReference>
<keyword evidence="13" id="KW-0464">Manganese</keyword>
<reference evidence="16" key="1">
    <citation type="submission" date="2018-05" db="EMBL/GenBank/DDBJ databases">
        <authorList>
            <person name="Lanie J.A."/>
            <person name="Ng W.-L."/>
            <person name="Kazmierczak K.M."/>
            <person name="Andrzejewski T.M."/>
            <person name="Davidsen T.M."/>
            <person name="Wayne K.J."/>
            <person name="Tettelin H."/>
            <person name="Glass J.I."/>
            <person name="Rusch D."/>
            <person name="Podicherti R."/>
            <person name="Tsui H.-C.T."/>
            <person name="Winkler M.E."/>
        </authorList>
    </citation>
    <scope>NUCLEOTIDE SEQUENCE</scope>
</reference>
<evidence type="ECO:0000256" key="9">
    <source>
        <dbReference type="ARBA" id="ARBA00022741"/>
    </source>
</evidence>
<comment type="catalytic activity">
    <reaction evidence="14">
        <text>hydrogencarbonate + NH4(+) + 2 ATP = carbamoyl phosphate + 2 ADP + phosphate + 2 H(+)</text>
        <dbReference type="Rhea" id="RHEA:18029"/>
        <dbReference type="ChEBI" id="CHEBI:15378"/>
        <dbReference type="ChEBI" id="CHEBI:17544"/>
        <dbReference type="ChEBI" id="CHEBI:28938"/>
        <dbReference type="ChEBI" id="CHEBI:30616"/>
        <dbReference type="ChEBI" id="CHEBI:43474"/>
        <dbReference type="ChEBI" id="CHEBI:58228"/>
        <dbReference type="ChEBI" id="CHEBI:456216"/>
        <dbReference type="EC" id="6.3.4.16"/>
    </reaction>
</comment>
<dbReference type="InterPro" id="IPR011761">
    <property type="entry name" value="ATP-grasp"/>
</dbReference>
<dbReference type="Pfam" id="PF25596">
    <property type="entry name" value="CPSase_L_D1"/>
    <property type="match status" value="1"/>
</dbReference>
<dbReference type="InterPro" id="IPR005483">
    <property type="entry name" value="CPSase_dom"/>
</dbReference>
<evidence type="ECO:0000256" key="12">
    <source>
        <dbReference type="ARBA" id="ARBA00022975"/>
    </source>
</evidence>
<name>A0A381X359_9ZZZZ</name>
<dbReference type="SUPFAM" id="SSF56059">
    <property type="entry name" value="Glutathione synthetase ATP-binding domain-like"/>
    <property type="match status" value="1"/>
</dbReference>
<evidence type="ECO:0000256" key="4">
    <source>
        <dbReference type="ARBA" id="ARBA00022571"/>
    </source>
</evidence>
<evidence type="ECO:0000256" key="3">
    <source>
        <dbReference type="ARBA" id="ARBA00009799"/>
    </source>
</evidence>
<evidence type="ECO:0000256" key="2">
    <source>
        <dbReference type="ARBA" id="ARBA00004730"/>
    </source>
</evidence>
<dbReference type="Pfam" id="PF02786">
    <property type="entry name" value="CPSase_L_D2"/>
    <property type="match status" value="1"/>
</dbReference>
<feature type="domain" description="ATP-grasp" evidence="15">
    <location>
        <begin position="133"/>
        <end position="327"/>
    </location>
</feature>
<comment type="cofactor">
    <cofactor evidence="1">
        <name>Mn(2+)</name>
        <dbReference type="ChEBI" id="CHEBI:29035"/>
    </cofactor>
</comment>
<evidence type="ECO:0000256" key="7">
    <source>
        <dbReference type="ARBA" id="ARBA00022723"/>
    </source>
</evidence>
<comment type="similarity">
    <text evidence="3">Belongs to the CarB family.</text>
</comment>
<organism evidence="16">
    <name type="scientific">marine metagenome</name>
    <dbReference type="NCBI Taxonomy" id="408172"/>
    <lineage>
        <taxon>unclassified sequences</taxon>
        <taxon>metagenomes</taxon>
        <taxon>ecological metagenomes</taxon>
    </lineage>
</organism>
<gene>
    <name evidence="16" type="ORF">METZ01_LOCUS111785</name>
</gene>
<dbReference type="FunFam" id="1.10.1030.10:FF:000002">
    <property type="entry name" value="Carbamoyl-phosphate synthase large chain"/>
    <property type="match status" value="1"/>
</dbReference>
<keyword evidence="5" id="KW-0436">Ligase</keyword>
<comment type="pathway">
    <text evidence="2">Amino-acid biosynthesis; L-arginine biosynthesis.</text>
</comment>
<keyword evidence="8" id="KW-0677">Repeat</keyword>
<dbReference type="InterPro" id="IPR036897">
    <property type="entry name" value="CarbamoylP_synth_lsu_oligo_sf"/>
</dbReference>
<keyword evidence="12" id="KW-0665">Pyrimidine biosynthesis</keyword>
<dbReference type="SMART" id="SM01096">
    <property type="entry name" value="CPSase_L_D3"/>
    <property type="match status" value="1"/>
</dbReference>
<protein>
    <recommendedName>
        <fullName evidence="15">ATP-grasp domain-containing protein</fullName>
    </recommendedName>
</protein>
<dbReference type="AlphaFoldDB" id="A0A381X359"/>